<keyword evidence="1" id="KW-0472">Membrane</keyword>
<evidence type="ECO:0000313" key="3">
    <source>
        <dbReference type="Proteomes" id="UP000683579"/>
    </source>
</evidence>
<evidence type="ECO:0000313" key="2">
    <source>
        <dbReference type="EMBL" id="QXA46467.1"/>
    </source>
</evidence>
<feature type="transmembrane region" description="Helical" evidence="1">
    <location>
        <begin position="44"/>
        <end position="63"/>
    </location>
</feature>
<evidence type="ECO:0000256" key="1">
    <source>
        <dbReference type="SAM" id="Phobius"/>
    </source>
</evidence>
<name>A0ABX8KCA5_9ENTR</name>
<accession>A0ABX8KCA5</accession>
<evidence type="ECO:0008006" key="4">
    <source>
        <dbReference type="Google" id="ProtNLM"/>
    </source>
</evidence>
<feature type="transmembrane region" description="Helical" evidence="1">
    <location>
        <begin position="7"/>
        <end position="24"/>
    </location>
</feature>
<feature type="transmembrane region" description="Helical" evidence="1">
    <location>
        <begin position="84"/>
        <end position="103"/>
    </location>
</feature>
<sequence length="141" mass="16029">MSAKRRFFGTLVIWCIFSLGSIWFAKEIFGEYFAFGMNITFSPFASALIMLPVVLLFPCIYWFMAMRHGEKMAVLRCKNIYRGFIGLIGVFFIGAIAFTFAYTSVLEGKGYQKCTQRPDGWMPGMATEYVLPPMTCGMLND</sequence>
<proteinExistence type="predicted"/>
<reference evidence="2 3" key="1">
    <citation type="submission" date="2021-06" db="EMBL/GenBank/DDBJ databases">
        <title>FDA dAtabase for Regulatory Grade micrObial Sequences (FDA-ARGOS): Supporting development and validation of Infectious Disease Dx tests.</title>
        <authorList>
            <person name="Sproer C."/>
            <person name="Gronow S."/>
            <person name="Severitt S."/>
            <person name="Schroder I."/>
            <person name="Tallon L."/>
            <person name="Sadzewicz L."/>
            <person name="Zhao X."/>
            <person name="Boylan J."/>
            <person name="Ott S."/>
            <person name="Bowen H."/>
            <person name="Vavikolanu K."/>
            <person name="Mehta A."/>
            <person name="Aluvathingal J."/>
            <person name="Nadendla S."/>
            <person name="Lowell S."/>
            <person name="Myers T."/>
            <person name="Yan Y."/>
        </authorList>
    </citation>
    <scope>NUCLEOTIDE SEQUENCE [LARGE SCALE GENOMIC DNA]</scope>
    <source>
        <strain evidence="2 3">FDAARGOS 1424</strain>
    </source>
</reference>
<keyword evidence="1" id="KW-0812">Transmembrane</keyword>
<keyword evidence="1" id="KW-1133">Transmembrane helix</keyword>
<organism evidence="2 3">
    <name type="scientific">Citrobacter pasteurii</name>
    <dbReference type="NCBI Taxonomy" id="1563222"/>
    <lineage>
        <taxon>Bacteria</taxon>
        <taxon>Pseudomonadati</taxon>
        <taxon>Pseudomonadota</taxon>
        <taxon>Gammaproteobacteria</taxon>
        <taxon>Enterobacterales</taxon>
        <taxon>Enterobacteriaceae</taxon>
        <taxon>Citrobacter</taxon>
    </lineage>
</organism>
<keyword evidence="3" id="KW-1185">Reference proteome</keyword>
<gene>
    <name evidence="2" type="ORF">I6L54_08845</name>
</gene>
<protein>
    <recommendedName>
        <fullName evidence="4">DUF1240 domain-containing protein</fullName>
    </recommendedName>
</protein>
<dbReference type="Proteomes" id="UP000683579">
    <property type="component" value="Chromosome"/>
</dbReference>
<dbReference type="EMBL" id="CP077262">
    <property type="protein sequence ID" value="QXA46467.1"/>
    <property type="molecule type" value="Genomic_DNA"/>
</dbReference>
<dbReference type="RefSeq" id="WP_040231401.1">
    <property type="nucleotide sequence ID" value="NZ_CDHL01000026.1"/>
</dbReference>